<sequence>PYPPPGPRPPVPPITHIPPVTPFGPQMAPFGPQMAPYPGPGQHPGVPLPPRQPSIPLRDRIAAAAERGTIGKVLAFVGVAITLIGVILLLVAAAQAGWLRPELRVAGGAVLAAVLFGAGVVIGRTPEKRTGALGLVATGTATAWFTILAATSLYHWIPGTAGLIAAGAVAAAGLGIARWWDSQPLGVTLAVALLILAPFLTGGVDLTLVVFLLVYATASLGVQLGRDWTAMYILNTVAAVIPPALLLVAPGDTTVVQFVLVASAAFLLTLGSAVCLLRTTSHPMLLALIAPVGVLPIIGATDLLGHPIAAIMLASAGILLVVLAFTAQLITTAPLQIRTVWLSAGAASGAIAIGLAAGAQGATLGLFGVALAMGLSVRYAGELATALRVIGTVLGSFGLLVMLGQGALDQVLTADAVAEPLRITLAVGAALAVAAVTVLAYCWMRVSDKNTQGSIVMLAGLISLGLLTILCVSLGAWVSDGTDGGFRAGHMAATIVWASTAVIALLWARRLHGTPKTLAMTGGLGVIGAAVAKLFLFDLTALDGLFRAIAFIVVGLLLLSLGVAYAQSLTGRSDDTDRLTPNGPPTMPMHIG</sequence>
<feature type="transmembrane region" description="Helical" evidence="1">
    <location>
        <begin position="490"/>
        <end position="508"/>
    </location>
</feature>
<feature type="transmembrane region" description="Helical" evidence="1">
    <location>
        <begin position="307"/>
        <end position="327"/>
    </location>
</feature>
<evidence type="ECO:0000256" key="1">
    <source>
        <dbReference type="SAM" id="Phobius"/>
    </source>
</evidence>
<feature type="transmembrane region" description="Helical" evidence="1">
    <location>
        <begin position="455"/>
        <end position="478"/>
    </location>
</feature>
<feature type="transmembrane region" description="Helical" evidence="1">
    <location>
        <begin position="156"/>
        <end position="177"/>
    </location>
</feature>
<feature type="transmembrane region" description="Helical" evidence="1">
    <location>
        <begin position="232"/>
        <end position="249"/>
    </location>
</feature>
<accession>A0A7K3LKN3</accession>
<dbReference type="RefSeq" id="WP_162128746.1">
    <property type="nucleotide sequence ID" value="NZ_JAADZU010000009.1"/>
</dbReference>
<dbReference type="PANTHER" id="PTHR38434">
    <property type="entry name" value="BLL2549 PROTEIN"/>
    <property type="match status" value="1"/>
</dbReference>
<feature type="transmembrane region" description="Helical" evidence="1">
    <location>
        <begin position="130"/>
        <end position="150"/>
    </location>
</feature>
<dbReference type="EMBL" id="JAADZU010000009">
    <property type="protein sequence ID" value="NDK88790.1"/>
    <property type="molecule type" value="Genomic_DNA"/>
</dbReference>
<feature type="transmembrane region" description="Helical" evidence="1">
    <location>
        <begin position="105"/>
        <end position="123"/>
    </location>
</feature>
<feature type="transmembrane region" description="Helical" evidence="1">
    <location>
        <begin position="284"/>
        <end position="301"/>
    </location>
</feature>
<keyword evidence="1" id="KW-0472">Membrane</keyword>
<feature type="transmembrane region" description="Helical" evidence="1">
    <location>
        <begin position="548"/>
        <end position="566"/>
    </location>
</feature>
<reference evidence="2 3" key="1">
    <citation type="submission" date="2020-01" db="EMBL/GenBank/DDBJ databases">
        <title>Investigation of new actinobacteria for the biodesulphurisation of diesel fuel.</title>
        <authorList>
            <person name="Athi Narayanan S.M."/>
        </authorList>
    </citation>
    <scope>NUCLEOTIDE SEQUENCE [LARGE SCALE GENOMIC DNA]</scope>
    <source>
        <strain evidence="2 3">213E</strain>
    </source>
</reference>
<feature type="transmembrane region" description="Helical" evidence="1">
    <location>
        <begin position="73"/>
        <end position="99"/>
    </location>
</feature>
<evidence type="ECO:0000313" key="2">
    <source>
        <dbReference type="EMBL" id="NDK88790.1"/>
    </source>
</evidence>
<dbReference type="PANTHER" id="PTHR38434:SF1">
    <property type="entry name" value="BLL2549 PROTEIN"/>
    <property type="match status" value="1"/>
</dbReference>
<dbReference type="InterPro" id="IPR019286">
    <property type="entry name" value="DUF2339_TM"/>
</dbReference>
<feature type="non-terminal residue" evidence="2">
    <location>
        <position position="1"/>
    </location>
</feature>
<keyword evidence="1" id="KW-0812">Transmembrane</keyword>
<dbReference type="AlphaFoldDB" id="A0A7K3LKN3"/>
<feature type="transmembrane region" description="Helical" evidence="1">
    <location>
        <begin position="420"/>
        <end position="443"/>
    </location>
</feature>
<proteinExistence type="predicted"/>
<keyword evidence="3" id="KW-1185">Reference proteome</keyword>
<feature type="transmembrane region" description="Helical" evidence="1">
    <location>
        <begin position="255"/>
        <end position="277"/>
    </location>
</feature>
<protein>
    <submittedName>
        <fullName evidence="2">DUF2339 domain-containing protein</fullName>
    </submittedName>
</protein>
<evidence type="ECO:0000313" key="3">
    <source>
        <dbReference type="Proteomes" id="UP000466307"/>
    </source>
</evidence>
<gene>
    <name evidence="2" type="ORF">GYA93_04230</name>
</gene>
<feature type="transmembrane region" description="Helical" evidence="1">
    <location>
        <begin position="387"/>
        <end position="408"/>
    </location>
</feature>
<keyword evidence="1" id="KW-1133">Transmembrane helix</keyword>
<dbReference type="Proteomes" id="UP000466307">
    <property type="component" value="Unassembled WGS sequence"/>
</dbReference>
<dbReference type="Pfam" id="PF10101">
    <property type="entry name" value="DUF2339"/>
    <property type="match status" value="1"/>
</dbReference>
<organism evidence="2 3">
    <name type="scientific">Gordonia desulfuricans</name>
    <dbReference type="NCBI Taxonomy" id="89051"/>
    <lineage>
        <taxon>Bacteria</taxon>
        <taxon>Bacillati</taxon>
        <taxon>Actinomycetota</taxon>
        <taxon>Actinomycetes</taxon>
        <taxon>Mycobacteriales</taxon>
        <taxon>Gordoniaceae</taxon>
        <taxon>Gordonia</taxon>
    </lineage>
</organism>
<feature type="transmembrane region" description="Helical" evidence="1">
    <location>
        <begin position="517"/>
        <end position="536"/>
    </location>
</feature>
<comment type="caution">
    <text evidence="2">The sequence shown here is derived from an EMBL/GenBank/DDBJ whole genome shotgun (WGS) entry which is preliminary data.</text>
</comment>
<name>A0A7K3LKN3_9ACTN</name>